<dbReference type="InterPro" id="IPR042098">
    <property type="entry name" value="TauD-like_sf"/>
</dbReference>
<evidence type="ECO:0000313" key="4">
    <source>
        <dbReference type="EMBL" id="KAE8655481.1"/>
    </source>
</evidence>
<feature type="region of interest" description="Disordered" evidence="2">
    <location>
        <begin position="73"/>
        <end position="93"/>
    </location>
</feature>
<dbReference type="Gene3D" id="3.60.130.10">
    <property type="entry name" value="Clavaminate synthase-like"/>
    <property type="match status" value="1"/>
</dbReference>
<evidence type="ECO:0000313" key="5">
    <source>
        <dbReference type="Proteomes" id="UP000436088"/>
    </source>
</evidence>
<dbReference type="SUPFAM" id="SSF51197">
    <property type="entry name" value="Clavaminate synthase-like"/>
    <property type="match status" value="1"/>
</dbReference>
<dbReference type="Pfam" id="PF02668">
    <property type="entry name" value="TauD"/>
    <property type="match status" value="1"/>
</dbReference>
<gene>
    <name evidence="4" type="ORF">F3Y22_tig00117026pilonHSYRG00037</name>
</gene>
<dbReference type="InterPro" id="IPR003819">
    <property type="entry name" value="TauD/TfdA-like"/>
</dbReference>
<keyword evidence="5" id="KW-1185">Reference proteome</keyword>
<dbReference type="PANTHER" id="PTHR10696">
    <property type="entry name" value="GAMMA-BUTYROBETAINE HYDROXYLASE-RELATED"/>
    <property type="match status" value="1"/>
</dbReference>
<feature type="domain" description="TauD/TfdA-like" evidence="3">
    <location>
        <begin position="102"/>
        <end position="145"/>
    </location>
</feature>
<accession>A0A6A2WE18</accession>
<dbReference type="Proteomes" id="UP000436088">
    <property type="component" value="Unassembled WGS sequence"/>
</dbReference>
<keyword evidence="1" id="KW-0560">Oxidoreductase</keyword>
<name>A0A6A2WE18_HIBSY</name>
<dbReference type="GO" id="GO:0016491">
    <property type="term" value="F:oxidoreductase activity"/>
    <property type="evidence" value="ECO:0007669"/>
    <property type="project" value="UniProtKB-KW"/>
</dbReference>
<sequence>MVYEKMEKYPEFVARLEEHGLIYTRVLGEDDDPSSPIGRGWKSTFLTSDKAVAEERAAKLGIKLEWTGDGHGGRLHRVGRREKQPGESSDFRGRPTVPADIIYDYLKILEDECAAFPWKKGDVLLIDNWAVLHARRPFDPPRRVLASLCKKYGKLGVFRFDGAGVGAVHEISASSVLCMGLDVRNHGFCKEKARVLQGESTEITGPGSCRAARLHVGSCTSACGGHATVGFLGVFFTFRSSERVRGRLISSKITKHSLR</sequence>
<reference evidence="4" key="1">
    <citation type="submission" date="2019-09" db="EMBL/GenBank/DDBJ databases">
        <title>Draft genome information of white flower Hibiscus syriacus.</title>
        <authorList>
            <person name="Kim Y.-M."/>
        </authorList>
    </citation>
    <scope>NUCLEOTIDE SEQUENCE [LARGE SCALE GENOMIC DNA]</scope>
    <source>
        <strain evidence="4">YM2019G1</strain>
    </source>
</reference>
<protein>
    <submittedName>
        <fullName evidence="4">Clavaminate synthase-like protein</fullName>
    </submittedName>
</protein>
<evidence type="ECO:0000256" key="1">
    <source>
        <dbReference type="ARBA" id="ARBA00023002"/>
    </source>
</evidence>
<dbReference type="PANTHER" id="PTHR10696:SF21">
    <property type="entry name" value="TAUD_TFDA-LIKE DOMAIN-CONTAINING PROTEIN"/>
    <property type="match status" value="1"/>
</dbReference>
<dbReference type="EMBL" id="VEPZ02001778">
    <property type="protein sequence ID" value="KAE8655481.1"/>
    <property type="molecule type" value="Genomic_DNA"/>
</dbReference>
<feature type="compositionally biased region" description="Basic and acidic residues" evidence="2">
    <location>
        <begin position="81"/>
        <end position="93"/>
    </location>
</feature>
<evidence type="ECO:0000259" key="3">
    <source>
        <dbReference type="Pfam" id="PF02668"/>
    </source>
</evidence>
<dbReference type="InterPro" id="IPR050411">
    <property type="entry name" value="AlphaKG_dependent_hydroxylases"/>
</dbReference>
<comment type="caution">
    <text evidence="4">The sequence shown here is derived from an EMBL/GenBank/DDBJ whole genome shotgun (WGS) entry which is preliminary data.</text>
</comment>
<evidence type="ECO:0000256" key="2">
    <source>
        <dbReference type="SAM" id="MobiDB-lite"/>
    </source>
</evidence>
<dbReference type="AlphaFoldDB" id="A0A6A2WE18"/>
<organism evidence="4 5">
    <name type="scientific">Hibiscus syriacus</name>
    <name type="common">Rose of Sharon</name>
    <dbReference type="NCBI Taxonomy" id="106335"/>
    <lineage>
        <taxon>Eukaryota</taxon>
        <taxon>Viridiplantae</taxon>
        <taxon>Streptophyta</taxon>
        <taxon>Embryophyta</taxon>
        <taxon>Tracheophyta</taxon>
        <taxon>Spermatophyta</taxon>
        <taxon>Magnoliopsida</taxon>
        <taxon>eudicotyledons</taxon>
        <taxon>Gunneridae</taxon>
        <taxon>Pentapetalae</taxon>
        <taxon>rosids</taxon>
        <taxon>malvids</taxon>
        <taxon>Malvales</taxon>
        <taxon>Malvaceae</taxon>
        <taxon>Malvoideae</taxon>
        <taxon>Hibiscus</taxon>
    </lineage>
</organism>
<proteinExistence type="predicted"/>